<protein>
    <submittedName>
        <fullName evidence="2">Uncharacterized protein</fullName>
    </submittedName>
</protein>
<proteinExistence type="predicted"/>
<dbReference type="EMBL" id="MZ130476">
    <property type="protein sequence ID" value="QWM89199.1"/>
    <property type="molecule type" value="Genomic_DNA"/>
</dbReference>
<evidence type="ECO:0000313" key="3">
    <source>
        <dbReference type="Proteomes" id="UP000827429"/>
    </source>
</evidence>
<gene>
    <name evidence="2" type="primary">gp_15300</name>
</gene>
<keyword evidence="3" id="KW-1185">Reference proteome</keyword>
<name>A0AAE7V1W2_9CAUD</name>
<dbReference type="KEGG" id="vg:75691382"/>
<evidence type="ECO:0000313" key="2">
    <source>
        <dbReference type="EMBL" id="QWM89199.1"/>
    </source>
</evidence>
<sequence length="277" mass="30691">MNKRFVVDKRRLSVLTAFANIRGLNLTNLICLMNAKEIAAKQAEEAAKKAAEEARKAAEEAANNGSDNENVATGAKTREQIIAEMKANDANFVVRVTINGINAAERVAENGHEYNNLMLLLNKPVKASISQKDGSRQIGFTQSLQVSEYQLTALMRRHPFYGRFVAMVENAIAAGMPEPFFCGMEIQILAEFVPAGAVASNPFTRNSNEYGVKDYDRYIYHVIEVYEPTDAMLLEEYRAMAIELRKMMLEEIKAAKAAKVQRASLLASIASSSDNPF</sequence>
<feature type="coiled-coil region" evidence="1">
    <location>
        <begin position="33"/>
        <end position="68"/>
    </location>
</feature>
<reference evidence="2 3" key="1">
    <citation type="submission" date="2021-04" db="EMBL/GenBank/DDBJ databases">
        <authorList>
            <person name="Shkoporov A.N."/>
            <person name="Stockdale S.R."/>
            <person name="Guerin E."/>
            <person name="Ross R.P."/>
            <person name="Hill C."/>
        </authorList>
    </citation>
    <scope>NUCLEOTIDE SEQUENCE [LARGE SCALE GENOMIC DNA]</scope>
    <source>
        <strain evidence="3">cr123_1</strain>
    </source>
</reference>
<organism evidence="2 3">
    <name type="scientific">uncultured phage cr123_1</name>
    <dbReference type="NCBI Taxonomy" id="2986401"/>
    <lineage>
        <taxon>Viruses</taxon>
        <taxon>Duplodnaviria</taxon>
        <taxon>Heunggongvirae</taxon>
        <taxon>Uroviricota</taxon>
        <taxon>Caudoviricetes</taxon>
        <taxon>Crassvirales</taxon>
        <taxon>Intestiviridae</taxon>
        <taxon>Crudevirinae</taxon>
        <taxon>Delmidovirus</taxon>
        <taxon>Delmidovirus copri</taxon>
    </lineage>
</organism>
<dbReference type="Proteomes" id="UP000827429">
    <property type="component" value="Segment"/>
</dbReference>
<dbReference type="RefSeq" id="YP_010358771.1">
    <property type="nucleotide sequence ID" value="NC_062766.1"/>
</dbReference>
<keyword evidence="1" id="KW-0175">Coiled coil</keyword>
<evidence type="ECO:0000256" key="1">
    <source>
        <dbReference type="SAM" id="Coils"/>
    </source>
</evidence>
<accession>A0AAE7V1W2</accession>
<dbReference type="GeneID" id="75691382"/>